<evidence type="ECO:0000256" key="2">
    <source>
        <dbReference type="ARBA" id="ARBA00022630"/>
    </source>
</evidence>
<dbReference type="EMBL" id="RCBY01000528">
    <property type="protein sequence ID" value="RQH16937.1"/>
    <property type="molecule type" value="Genomic_DNA"/>
</dbReference>
<name>A0A3N6QNU1_9CYAN</name>
<sequence>MGERIMYGVPDYDGRGFKVADDTREGAFDPSTADREVRVRNWHRFDSTSATDFQLYGCAMTEARVCQYSNSPNGHFLLDQHPEAENVFLAGAGCGHGFKLGPVLGRMMAERVLEALPIPEVFRLESLQSTRSLSNQFEH</sequence>
<keyword evidence="4" id="KW-0560">Oxidoreductase</keyword>
<evidence type="ECO:0000256" key="1">
    <source>
        <dbReference type="ARBA" id="ARBA00001974"/>
    </source>
</evidence>
<comment type="caution">
    <text evidence="6">The sequence shown here is derived from an EMBL/GenBank/DDBJ whole genome shotgun (WGS) entry which is preliminary data.</text>
</comment>
<dbReference type="InterPro" id="IPR036188">
    <property type="entry name" value="FAD/NAD-bd_sf"/>
</dbReference>
<evidence type="ECO:0000256" key="3">
    <source>
        <dbReference type="ARBA" id="ARBA00022827"/>
    </source>
</evidence>
<evidence type="ECO:0000313" key="6">
    <source>
        <dbReference type="EMBL" id="RQH16937.1"/>
    </source>
</evidence>
<dbReference type="AlphaFoldDB" id="A0A3N6QNU1"/>
<dbReference type="SUPFAM" id="SSF51905">
    <property type="entry name" value="FAD/NAD(P)-binding domain"/>
    <property type="match status" value="1"/>
</dbReference>
<evidence type="ECO:0000256" key="4">
    <source>
        <dbReference type="ARBA" id="ARBA00023002"/>
    </source>
</evidence>
<evidence type="ECO:0000259" key="5">
    <source>
        <dbReference type="Pfam" id="PF01266"/>
    </source>
</evidence>
<keyword evidence="3" id="KW-0274">FAD</keyword>
<dbReference type="GO" id="GO:0050660">
    <property type="term" value="F:flavin adenine dinucleotide binding"/>
    <property type="evidence" value="ECO:0007669"/>
    <property type="project" value="InterPro"/>
</dbReference>
<gene>
    <name evidence="6" type="ORF">D5R40_33620</name>
</gene>
<comment type="cofactor">
    <cofactor evidence="1">
        <name>FAD</name>
        <dbReference type="ChEBI" id="CHEBI:57692"/>
    </cofactor>
</comment>
<accession>A0A3N6QNU1</accession>
<proteinExistence type="predicted"/>
<dbReference type="Gene3D" id="3.50.50.60">
    <property type="entry name" value="FAD/NAD(P)-binding domain"/>
    <property type="match status" value="1"/>
</dbReference>
<keyword evidence="7" id="KW-1185">Reference proteome</keyword>
<feature type="domain" description="FAD dependent oxidoreductase" evidence="5">
    <location>
        <begin position="3"/>
        <end position="111"/>
    </location>
</feature>
<dbReference type="Gene3D" id="3.30.9.10">
    <property type="entry name" value="D-Amino Acid Oxidase, subunit A, domain 2"/>
    <property type="match status" value="1"/>
</dbReference>
<reference evidence="6 7" key="1">
    <citation type="journal article" date="2018" name="ACS Chem. Biol.">
        <title>Ketoreductase domain dysfunction expands chemodiversity: malyngamide biosynthesis in the cyanobacterium Okeania hirsuta.</title>
        <authorList>
            <person name="Moss N.A."/>
            <person name="Leao T."/>
            <person name="Rankin M."/>
            <person name="McCullough T.M."/>
            <person name="Qu P."/>
            <person name="Korobeynikov A."/>
            <person name="Smith J.L."/>
            <person name="Gerwick L."/>
            <person name="Gerwick W.H."/>
        </authorList>
    </citation>
    <scope>NUCLEOTIDE SEQUENCE [LARGE SCALE GENOMIC DNA]</scope>
    <source>
        <strain evidence="6 7">PAB10Feb10-1</strain>
    </source>
</reference>
<evidence type="ECO:0000313" key="7">
    <source>
        <dbReference type="Proteomes" id="UP000269154"/>
    </source>
</evidence>
<organism evidence="6 7">
    <name type="scientific">Okeania hirsuta</name>
    <dbReference type="NCBI Taxonomy" id="1458930"/>
    <lineage>
        <taxon>Bacteria</taxon>
        <taxon>Bacillati</taxon>
        <taxon>Cyanobacteriota</taxon>
        <taxon>Cyanophyceae</taxon>
        <taxon>Oscillatoriophycideae</taxon>
        <taxon>Oscillatoriales</taxon>
        <taxon>Microcoleaceae</taxon>
        <taxon>Okeania</taxon>
    </lineage>
</organism>
<dbReference type="InterPro" id="IPR045170">
    <property type="entry name" value="MTOX"/>
</dbReference>
<dbReference type="SUPFAM" id="SSF54373">
    <property type="entry name" value="FAD-linked reductases, C-terminal domain"/>
    <property type="match status" value="1"/>
</dbReference>
<dbReference type="Pfam" id="PF01266">
    <property type="entry name" value="DAO"/>
    <property type="match status" value="1"/>
</dbReference>
<dbReference type="PANTHER" id="PTHR10961">
    <property type="entry name" value="PEROXISOMAL SARCOSINE OXIDASE"/>
    <property type="match status" value="1"/>
</dbReference>
<dbReference type="PANTHER" id="PTHR10961:SF7">
    <property type="entry name" value="FAD DEPENDENT OXIDOREDUCTASE DOMAIN-CONTAINING PROTEIN"/>
    <property type="match status" value="1"/>
</dbReference>
<dbReference type="InterPro" id="IPR006076">
    <property type="entry name" value="FAD-dep_OxRdtase"/>
</dbReference>
<dbReference type="Proteomes" id="UP000269154">
    <property type="component" value="Unassembled WGS sequence"/>
</dbReference>
<protein>
    <submittedName>
        <fullName evidence="6">FAD-dependent oxidoreductase</fullName>
    </submittedName>
</protein>
<dbReference type="GO" id="GO:0008115">
    <property type="term" value="F:sarcosine oxidase activity"/>
    <property type="evidence" value="ECO:0007669"/>
    <property type="project" value="TreeGrafter"/>
</dbReference>
<keyword evidence="2" id="KW-0285">Flavoprotein</keyword>